<evidence type="ECO:0000313" key="6">
    <source>
        <dbReference type="EMBL" id="CAF0886242.1"/>
    </source>
</evidence>
<dbReference type="EMBL" id="CAJOBD010000151">
    <property type="protein sequence ID" value="CAF3595352.1"/>
    <property type="molecule type" value="Genomic_DNA"/>
</dbReference>
<dbReference type="EMBL" id="CAJOBE010000007">
    <property type="protein sequence ID" value="CAF3535819.1"/>
    <property type="molecule type" value="Genomic_DNA"/>
</dbReference>
<protein>
    <recommendedName>
        <fullName evidence="2">EF-hand domain-containing protein</fullName>
    </recommendedName>
</protein>
<dbReference type="Proteomes" id="UP000663889">
    <property type="component" value="Unassembled WGS sequence"/>
</dbReference>
<evidence type="ECO:0000313" key="5">
    <source>
        <dbReference type="EMBL" id="CAF0823860.1"/>
    </source>
</evidence>
<evidence type="ECO:0000259" key="2">
    <source>
        <dbReference type="PROSITE" id="PS50222"/>
    </source>
</evidence>
<dbReference type="EMBL" id="CAJOAX010000255">
    <property type="protein sequence ID" value="CAF3551101.1"/>
    <property type="molecule type" value="Genomic_DNA"/>
</dbReference>
<dbReference type="GO" id="GO:0005509">
    <property type="term" value="F:calcium ion binding"/>
    <property type="evidence" value="ECO:0007669"/>
    <property type="project" value="InterPro"/>
</dbReference>
<name>A0A818K656_9BILA</name>
<evidence type="ECO:0000313" key="8">
    <source>
        <dbReference type="EMBL" id="CAF0934035.1"/>
    </source>
</evidence>
<dbReference type="Pfam" id="PF13499">
    <property type="entry name" value="EF-hand_7"/>
    <property type="match status" value="1"/>
</dbReference>
<comment type="caution">
    <text evidence="10">The sequence shown here is derived from an EMBL/GenBank/DDBJ whole genome shotgun (WGS) entry which is preliminary data.</text>
</comment>
<dbReference type="SUPFAM" id="SSF47473">
    <property type="entry name" value="EF-hand"/>
    <property type="match status" value="1"/>
</dbReference>
<dbReference type="PROSITE" id="PS50222">
    <property type="entry name" value="EF_HAND_2"/>
    <property type="match status" value="3"/>
</dbReference>
<keyword evidence="1" id="KW-0677">Repeat</keyword>
<evidence type="ECO:0000313" key="13">
    <source>
        <dbReference type="Proteomes" id="UP000663870"/>
    </source>
</evidence>
<evidence type="ECO:0000313" key="3">
    <source>
        <dbReference type="EMBL" id="CAF0740365.1"/>
    </source>
</evidence>
<evidence type="ECO:0000256" key="1">
    <source>
        <dbReference type="ARBA" id="ARBA00022737"/>
    </source>
</evidence>
<dbReference type="EMBL" id="CAJNOU010000254">
    <property type="protein sequence ID" value="CAF0934035.1"/>
    <property type="molecule type" value="Genomic_DNA"/>
</dbReference>
<dbReference type="EMBL" id="CAJNOL010000148">
    <property type="protein sequence ID" value="CAF0886242.1"/>
    <property type="molecule type" value="Genomic_DNA"/>
</dbReference>
<dbReference type="EMBL" id="CAJNOO010000050">
    <property type="protein sequence ID" value="CAF0770978.1"/>
    <property type="molecule type" value="Genomic_DNA"/>
</dbReference>
<dbReference type="Gene3D" id="1.10.238.10">
    <property type="entry name" value="EF-hand"/>
    <property type="match status" value="2"/>
</dbReference>
<dbReference type="CDD" id="cd00051">
    <property type="entry name" value="EFh"/>
    <property type="match status" value="1"/>
</dbReference>
<dbReference type="EMBL" id="CAJNOH010000008">
    <property type="protein sequence ID" value="CAF0740365.1"/>
    <property type="molecule type" value="Genomic_DNA"/>
</dbReference>
<sequence length="157" mass="18760">MITETELKSIPYSDEQINEYYEVFSFFDRHNTGRINLNELGLIVRSIGFNPSEILIKQFQHEYQQNDIDKINFQQFLQILIYLTNEIEDEIDIIEAFRVFDKEGQGFITKEELMHIMTHLGEKLSMEEAEEMMHDADIYCDGKIRYEEFVKIMTQLN</sequence>
<dbReference type="Proteomes" id="UP000663854">
    <property type="component" value="Unassembled WGS sequence"/>
</dbReference>
<dbReference type="InterPro" id="IPR002048">
    <property type="entry name" value="EF_hand_dom"/>
</dbReference>
<reference evidence="10" key="1">
    <citation type="submission" date="2021-02" db="EMBL/GenBank/DDBJ databases">
        <authorList>
            <person name="Nowell W R."/>
        </authorList>
    </citation>
    <scope>NUCLEOTIDE SEQUENCE</scope>
</reference>
<accession>A0A818K656</accession>
<dbReference type="EMBL" id="CAJNOL010000149">
    <property type="protein sequence ID" value="CAF0887108.1"/>
    <property type="molecule type" value="Genomic_DNA"/>
</dbReference>
<evidence type="ECO:0000313" key="4">
    <source>
        <dbReference type="EMBL" id="CAF0770978.1"/>
    </source>
</evidence>
<dbReference type="PANTHER" id="PTHR23048:SF0">
    <property type="entry name" value="CALMODULIN LIKE 3"/>
    <property type="match status" value="1"/>
</dbReference>
<feature type="domain" description="EF-hand" evidence="2">
    <location>
        <begin position="124"/>
        <end position="157"/>
    </location>
</feature>
<dbReference type="FunFam" id="1.10.238.10:FF:000001">
    <property type="entry name" value="Calmodulin 1"/>
    <property type="match status" value="1"/>
</dbReference>
<feature type="domain" description="EF-hand" evidence="2">
    <location>
        <begin position="15"/>
        <end position="50"/>
    </location>
</feature>
<dbReference type="AlphaFoldDB" id="A0A818K656"/>
<gene>
    <name evidence="9" type="ORF">FNK824_LOCUS214</name>
    <name evidence="11" type="ORF">JBS370_LOCUS3506</name>
    <name evidence="6" type="ORF">JXQ802_LOCUS8417</name>
    <name evidence="7" type="ORF">JXQ802_LOCUS8461</name>
    <name evidence="10" type="ORF">OTI717_LOCUS4305</name>
    <name evidence="3" type="ORF">PYM288_LOCUS1514</name>
    <name evidence="4" type="ORF">RFH988_LOCUS2365</name>
    <name evidence="8" type="ORF">SEV965_LOCUS7333</name>
    <name evidence="5" type="ORF">ZHD862_LOCUS3531</name>
</gene>
<dbReference type="Pfam" id="PF13405">
    <property type="entry name" value="EF-hand_6"/>
    <property type="match status" value="1"/>
</dbReference>
<feature type="domain" description="EF-hand" evidence="2">
    <location>
        <begin position="88"/>
        <end position="123"/>
    </location>
</feature>
<evidence type="ECO:0000313" key="7">
    <source>
        <dbReference type="EMBL" id="CAF0887108.1"/>
    </source>
</evidence>
<dbReference type="InterPro" id="IPR050230">
    <property type="entry name" value="CALM/Myosin/TropC-like"/>
</dbReference>
<dbReference type="SMART" id="SM00054">
    <property type="entry name" value="EFh"/>
    <property type="match status" value="3"/>
</dbReference>
<dbReference type="OrthoDB" id="10002332at2759"/>
<dbReference type="Proteomes" id="UP000663823">
    <property type="component" value="Unassembled WGS sequence"/>
</dbReference>
<dbReference type="InterPro" id="IPR011992">
    <property type="entry name" value="EF-hand-dom_pair"/>
</dbReference>
<keyword evidence="13" id="KW-1185">Reference proteome</keyword>
<dbReference type="EMBL" id="CAJNOT010000077">
    <property type="protein sequence ID" value="CAF0823860.1"/>
    <property type="molecule type" value="Genomic_DNA"/>
</dbReference>
<organism evidence="10 12">
    <name type="scientific">Rotaria sordida</name>
    <dbReference type="NCBI Taxonomy" id="392033"/>
    <lineage>
        <taxon>Eukaryota</taxon>
        <taxon>Metazoa</taxon>
        <taxon>Spiralia</taxon>
        <taxon>Gnathifera</taxon>
        <taxon>Rotifera</taxon>
        <taxon>Eurotatoria</taxon>
        <taxon>Bdelloidea</taxon>
        <taxon>Philodinida</taxon>
        <taxon>Philodinidae</taxon>
        <taxon>Rotaria</taxon>
    </lineage>
</organism>
<dbReference type="PANTHER" id="PTHR23048">
    <property type="entry name" value="MYOSIN LIGHT CHAIN 1, 3"/>
    <property type="match status" value="1"/>
</dbReference>
<dbReference type="Proteomes" id="UP000663882">
    <property type="component" value="Unassembled WGS sequence"/>
</dbReference>
<dbReference type="Proteomes" id="UP000663836">
    <property type="component" value="Unassembled WGS sequence"/>
</dbReference>
<evidence type="ECO:0000313" key="9">
    <source>
        <dbReference type="EMBL" id="CAF3535819.1"/>
    </source>
</evidence>
<proteinExistence type="predicted"/>
<dbReference type="Proteomes" id="UP000663870">
    <property type="component" value="Unassembled WGS sequence"/>
</dbReference>
<evidence type="ECO:0000313" key="11">
    <source>
        <dbReference type="EMBL" id="CAF3595352.1"/>
    </source>
</evidence>
<evidence type="ECO:0000313" key="12">
    <source>
        <dbReference type="Proteomes" id="UP000663823"/>
    </source>
</evidence>
<dbReference type="GO" id="GO:0016460">
    <property type="term" value="C:myosin II complex"/>
    <property type="evidence" value="ECO:0007669"/>
    <property type="project" value="TreeGrafter"/>
</dbReference>
<dbReference type="Proteomes" id="UP000663864">
    <property type="component" value="Unassembled WGS sequence"/>
</dbReference>
<dbReference type="Proteomes" id="UP000663874">
    <property type="component" value="Unassembled WGS sequence"/>
</dbReference>
<evidence type="ECO:0000313" key="10">
    <source>
        <dbReference type="EMBL" id="CAF3551101.1"/>
    </source>
</evidence>